<accession>A0A7J6R5P9</accession>
<organism evidence="2 3">
    <name type="scientific">Perkinsus olseni</name>
    <name type="common">Perkinsus atlanticus</name>
    <dbReference type="NCBI Taxonomy" id="32597"/>
    <lineage>
        <taxon>Eukaryota</taxon>
        <taxon>Sar</taxon>
        <taxon>Alveolata</taxon>
        <taxon>Perkinsozoa</taxon>
        <taxon>Perkinsea</taxon>
        <taxon>Perkinsida</taxon>
        <taxon>Perkinsidae</taxon>
        <taxon>Perkinsus</taxon>
    </lineage>
</organism>
<reference evidence="2 3" key="1">
    <citation type="submission" date="2020-04" db="EMBL/GenBank/DDBJ databases">
        <title>Perkinsus olseni comparative genomics.</title>
        <authorList>
            <person name="Bogema D.R."/>
        </authorList>
    </citation>
    <scope>NUCLEOTIDE SEQUENCE [LARGE SCALE GENOMIC DNA]</scope>
    <source>
        <strain evidence="2">ATCC PRA-205</strain>
    </source>
</reference>
<feature type="region of interest" description="Disordered" evidence="1">
    <location>
        <begin position="203"/>
        <end position="290"/>
    </location>
</feature>
<comment type="caution">
    <text evidence="2">The sequence shown here is derived from an EMBL/GenBank/DDBJ whole genome shotgun (WGS) entry which is preliminary data.</text>
</comment>
<evidence type="ECO:0000256" key="1">
    <source>
        <dbReference type="SAM" id="MobiDB-lite"/>
    </source>
</evidence>
<sequence length="403" mass="44426">MLSSLACPTCVDTHIMPNAFYGITLLLSLPRPTPSPPVPGYRANMEAPLIMPGTYRIIDLDKSKITSLKDLKMDVEAGRQKDSRYIGLNFEHLYGSTYDVQNMSPVISPRYGKQLSGDLRRRCWKVRRTPQFYHLANPVGQMKSVSEAFPEDLSHVTLGTTVVCQDDDNTISLGLCKVLGFRKAEYEESDYIFVTLTRWNGGSRSIPGRPLQSPTVSSSVDREERPPQSPSISSSVDREERQLQSPSISSSVERRGGPLRSPTVSSSVGPLNAARAASPPASGYSSAGRKRKADGDIILESIFRPRSPYVDIPFEEYFTTDQADSTTKEEASHAPWGGERQVIEEQMEDGEIRTYLAFAASASIQEDETMLISKLQPPYPMDLPHCELGLLLHTTGSATFAGA</sequence>
<feature type="compositionally biased region" description="Low complexity" evidence="1">
    <location>
        <begin position="273"/>
        <end position="287"/>
    </location>
</feature>
<protein>
    <submittedName>
        <fullName evidence="2">Uncharacterized protein</fullName>
    </submittedName>
</protein>
<gene>
    <name evidence="2" type="ORF">FOZ62_002594</name>
</gene>
<dbReference type="EMBL" id="JABANM010024731">
    <property type="protein sequence ID" value="KAF4715752.1"/>
    <property type="molecule type" value="Genomic_DNA"/>
</dbReference>
<dbReference type="Proteomes" id="UP000574390">
    <property type="component" value="Unassembled WGS sequence"/>
</dbReference>
<evidence type="ECO:0000313" key="3">
    <source>
        <dbReference type="Proteomes" id="UP000574390"/>
    </source>
</evidence>
<proteinExistence type="predicted"/>
<dbReference type="AlphaFoldDB" id="A0A7J6R5P9"/>
<name>A0A7J6R5P9_PEROL</name>
<evidence type="ECO:0000313" key="2">
    <source>
        <dbReference type="EMBL" id="KAF4715752.1"/>
    </source>
</evidence>